<feature type="active site" description="Nucleophile" evidence="15">
    <location>
        <position position="291"/>
    </location>
</feature>
<dbReference type="SUPFAM" id="SSF56931">
    <property type="entry name" value="Outer membrane phospholipase A (OMPLA)"/>
    <property type="match status" value="1"/>
</dbReference>
<comment type="subcellular location">
    <subcellularLocation>
        <location evidence="17">Cell outer membrane</location>
        <topology evidence="17">Multi-pass membrane protein</topology>
    </subcellularLocation>
    <text evidence="17">One of the very few enzymes located there.</text>
</comment>
<dbReference type="Pfam" id="PF02253">
    <property type="entry name" value="PLA1"/>
    <property type="match status" value="1"/>
</dbReference>
<comment type="function">
    <text evidence="17">Hydrolysis of phosphatidylcholine with phospholipase A2 (EC 3.1.1.4) and phospholipase A1 (EC 3.1.1.32) activities.</text>
</comment>
<evidence type="ECO:0000256" key="14">
    <source>
        <dbReference type="ARBA" id="ARBA00023237"/>
    </source>
</evidence>
<keyword evidence="7 16" id="KW-0479">Metal-binding</keyword>
<evidence type="ECO:0000256" key="17">
    <source>
        <dbReference type="RuleBase" id="RU366027"/>
    </source>
</evidence>
<comment type="cofactor">
    <cofactor evidence="17">
        <name>Ca(2+)</name>
        <dbReference type="ChEBI" id="CHEBI:29108"/>
    </cofactor>
    <text evidence="17">Binds 1 Ca(2+) ion per monomer. In the dimeric form the Ca(2+) is bound by different amino acids with binding of each Ca(2+) shared with ligands coming from each monomer. The Ca(2+) ion may have a role in catalysis.</text>
</comment>
<feature type="binding site" description="in dimeric form" evidence="16">
    <location>
        <position position="299"/>
    </location>
    <ligand>
        <name>Ca(2+)</name>
        <dbReference type="ChEBI" id="CHEBI:29108"/>
        <label>1</label>
    </ligand>
</feature>
<evidence type="ECO:0000256" key="3">
    <source>
        <dbReference type="ARBA" id="ARBA00010525"/>
    </source>
</evidence>
<reference evidence="18" key="1">
    <citation type="submission" date="2016-01" db="EMBL/GenBank/DDBJ databases">
        <authorList>
            <person name="Peeters C."/>
        </authorList>
    </citation>
    <scope>NUCLEOTIDE SEQUENCE [LARGE SCALE GENOMIC DNA]</scope>
    <source>
        <strain evidence="18">LMG 29326</strain>
    </source>
</reference>
<feature type="active site" description="Proton acceptor" evidence="15">
    <location>
        <position position="289"/>
    </location>
</feature>
<keyword evidence="19" id="KW-1185">Reference proteome</keyword>
<evidence type="ECO:0000256" key="4">
    <source>
        <dbReference type="ARBA" id="ARBA00011702"/>
    </source>
</evidence>
<feature type="chain" id="PRO_5019616500" description="Phospholipase A1" evidence="17">
    <location>
        <begin position="39"/>
        <end position="426"/>
    </location>
</feature>
<dbReference type="GO" id="GO:0046872">
    <property type="term" value="F:metal ion binding"/>
    <property type="evidence" value="ECO:0007669"/>
    <property type="project" value="UniProtKB-KW"/>
</dbReference>
<comment type="catalytic activity">
    <reaction evidence="2 17">
        <text>a 1,2-diacyl-sn-glycero-3-phosphocholine + H2O = a 1-acyl-sn-glycero-3-phosphocholine + a fatty acid + H(+)</text>
        <dbReference type="Rhea" id="RHEA:15801"/>
        <dbReference type="ChEBI" id="CHEBI:15377"/>
        <dbReference type="ChEBI" id="CHEBI:15378"/>
        <dbReference type="ChEBI" id="CHEBI:28868"/>
        <dbReference type="ChEBI" id="CHEBI:57643"/>
        <dbReference type="ChEBI" id="CHEBI:58168"/>
        <dbReference type="EC" id="3.1.1.4"/>
    </reaction>
</comment>
<evidence type="ECO:0000313" key="18">
    <source>
        <dbReference type="EMBL" id="SAK55663.1"/>
    </source>
</evidence>
<dbReference type="PRINTS" id="PR01486">
    <property type="entry name" value="PHPHLIPASEA1"/>
</dbReference>
<keyword evidence="14 17" id="KW-0998">Cell outer membrane</keyword>
<keyword evidence="11 17" id="KW-0442">Lipid degradation</keyword>
<dbReference type="GO" id="GO:0009279">
    <property type="term" value="C:cell outer membrane"/>
    <property type="evidence" value="ECO:0007669"/>
    <property type="project" value="UniProtKB-SubCell"/>
</dbReference>
<dbReference type="RefSeq" id="WP_087044154.1">
    <property type="nucleotide sequence ID" value="NZ_FCOB02000006.1"/>
</dbReference>
<keyword evidence="6" id="KW-0812">Transmembrane</keyword>
<dbReference type="GO" id="GO:0008970">
    <property type="term" value="F:phospholipase A1 activity"/>
    <property type="evidence" value="ECO:0007669"/>
    <property type="project" value="UniProtKB-EC"/>
</dbReference>
<evidence type="ECO:0000256" key="16">
    <source>
        <dbReference type="PIRSR" id="PIRSR603187-2"/>
    </source>
</evidence>
<evidence type="ECO:0000256" key="6">
    <source>
        <dbReference type="ARBA" id="ARBA00022692"/>
    </source>
</evidence>
<dbReference type="InterPro" id="IPR003187">
    <property type="entry name" value="PLipase_A1"/>
</dbReference>
<evidence type="ECO:0000256" key="11">
    <source>
        <dbReference type="ARBA" id="ARBA00022963"/>
    </source>
</evidence>
<dbReference type="InterPro" id="IPR036541">
    <property type="entry name" value="PLipase_A1_sf"/>
</dbReference>
<protein>
    <recommendedName>
        <fullName evidence="17">Phospholipase A1</fullName>
        <ecNumber evidence="17">3.1.1.32</ecNumber>
        <ecNumber evidence="17">3.1.1.4</ecNumber>
    </recommendedName>
    <alternativeName>
        <fullName evidence="17">Phosphatidylcholine 1-acylhydrolase</fullName>
    </alternativeName>
</protein>
<dbReference type="PANTHER" id="PTHR40457">
    <property type="entry name" value="PHOSPHOLIPASE A1"/>
    <property type="match status" value="1"/>
</dbReference>
<dbReference type="AlphaFoldDB" id="A0A158AD04"/>
<evidence type="ECO:0000256" key="10">
    <source>
        <dbReference type="ARBA" id="ARBA00022837"/>
    </source>
</evidence>
<evidence type="ECO:0000256" key="1">
    <source>
        <dbReference type="ARBA" id="ARBA00000111"/>
    </source>
</evidence>
<organism evidence="18 19">
    <name type="scientific">Caballeronia ptereochthonis</name>
    <dbReference type="NCBI Taxonomy" id="1777144"/>
    <lineage>
        <taxon>Bacteria</taxon>
        <taxon>Pseudomonadati</taxon>
        <taxon>Pseudomonadota</taxon>
        <taxon>Betaproteobacteria</taxon>
        <taxon>Burkholderiales</taxon>
        <taxon>Burkholderiaceae</taxon>
        <taxon>Caballeronia</taxon>
    </lineage>
</organism>
<comment type="subunit">
    <text evidence="4 17">Homodimer; dimerization is reversible, and the dimeric form is the active one.</text>
</comment>
<dbReference type="STRING" id="1777144.AWB83_01674"/>
<dbReference type="EC" id="3.1.1.32" evidence="17"/>
<comment type="similarity">
    <text evidence="3 17">Belongs to the phospholipase A1 family.</text>
</comment>
<dbReference type="Gene3D" id="2.40.230.10">
    <property type="entry name" value="Phospholipase A1"/>
    <property type="match status" value="1"/>
</dbReference>
<evidence type="ECO:0000256" key="9">
    <source>
        <dbReference type="ARBA" id="ARBA00022801"/>
    </source>
</evidence>
<dbReference type="Proteomes" id="UP000054978">
    <property type="component" value="Unassembled WGS sequence"/>
</dbReference>
<keyword evidence="12 17" id="KW-0443">Lipid metabolism</keyword>
<evidence type="ECO:0000256" key="8">
    <source>
        <dbReference type="ARBA" id="ARBA00022729"/>
    </source>
</evidence>
<feature type="binding site" description="in dimeric form" evidence="16">
    <location>
        <position position="252"/>
    </location>
    <ligand>
        <name>Ca(2+)</name>
        <dbReference type="ChEBI" id="CHEBI:29108"/>
        <label>1</label>
    </ligand>
</feature>
<evidence type="ECO:0000313" key="19">
    <source>
        <dbReference type="Proteomes" id="UP000054978"/>
    </source>
</evidence>
<dbReference type="EMBL" id="FCOB02000006">
    <property type="protein sequence ID" value="SAK55663.1"/>
    <property type="molecule type" value="Genomic_DNA"/>
</dbReference>
<keyword evidence="13" id="KW-0472">Membrane</keyword>
<evidence type="ECO:0000256" key="2">
    <source>
        <dbReference type="ARBA" id="ARBA00001604"/>
    </source>
</evidence>
<comment type="catalytic activity">
    <reaction evidence="1 17">
        <text>a 1,2-diacyl-sn-glycero-3-phosphocholine + H2O = a 2-acyl-sn-glycero-3-phosphocholine + a fatty acid + H(+)</text>
        <dbReference type="Rhea" id="RHEA:18689"/>
        <dbReference type="ChEBI" id="CHEBI:15377"/>
        <dbReference type="ChEBI" id="CHEBI:15378"/>
        <dbReference type="ChEBI" id="CHEBI:28868"/>
        <dbReference type="ChEBI" id="CHEBI:57643"/>
        <dbReference type="ChEBI" id="CHEBI:57875"/>
        <dbReference type="EC" id="3.1.1.32"/>
    </reaction>
</comment>
<keyword evidence="5" id="KW-1134">Transmembrane beta strand</keyword>
<dbReference type="GO" id="GO:0004623">
    <property type="term" value="F:phospholipase A2 activity"/>
    <property type="evidence" value="ECO:0007669"/>
    <property type="project" value="UniProtKB-EC"/>
</dbReference>
<dbReference type="OrthoDB" id="188433at2"/>
<gene>
    <name evidence="18" type="ORF">AWB83_01674</name>
</gene>
<evidence type="ECO:0000256" key="7">
    <source>
        <dbReference type="ARBA" id="ARBA00022723"/>
    </source>
</evidence>
<name>A0A158AD04_9BURK</name>
<comment type="caution">
    <text evidence="18">The sequence shown here is derived from an EMBL/GenBank/DDBJ whole genome shotgun (WGS) entry which is preliminary data.</text>
</comment>
<dbReference type="EC" id="3.1.1.4" evidence="17"/>
<evidence type="ECO:0000256" key="15">
    <source>
        <dbReference type="PIRSR" id="PIRSR603187-1"/>
    </source>
</evidence>
<evidence type="ECO:0000256" key="5">
    <source>
        <dbReference type="ARBA" id="ARBA00022452"/>
    </source>
</evidence>
<accession>A0A158AD04</accession>
<feature type="signal peptide" evidence="17">
    <location>
        <begin position="1"/>
        <end position="38"/>
    </location>
</feature>
<proteinExistence type="inferred from homology"/>
<dbReference type="PANTHER" id="PTHR40457:SF1">
    <property type="entry name" value="PHOSPHOLIPASE A1"/>
    <property type="match status" value="1"/>
</dbReference>
<sequence length="426" mass="47049">MAHRPRPLSSNFASRRAAPAPAFTLLLVALCASGTAHATVAVLQPAREAAASQPLELTLLYTDDDATPLTVDVPRHLTVNLTNGDLPPAPLTLARDPKVPDRLRLAPGQYRRVRFSAPWPESARGTVKIDPVGFDASPMLVALNRSDTQTQVAAAERRETQATTPAQAASASAAANTAAVPMTTSDTMLSGRFSTFEPVYFADGKNGDNLAKFQFSFKYRLHLPDDPRSRGFLDNLYLAYTQTSIWNFSAPSAPFRDTSYQPQIFYYVEDTGVKSPYFTRMGVTAGFGHESNGKAGDESRAINIAFVRPTWDFGDLNGNHLTLSPKFYYYLSKVGNEDIADYRGYVDFLVKYGSPDGWQLATTLRKGTKHWYGSVDAQLTYPLARLIGSAWGGYLWVGYFNGYGEDILDYNQRHHWIARIGYSIAR</sequence>
<evidence type="ECO:0000256" key="13">
    <source>
        <dbReference type="ARBA" id="ARBA00023136"/>
    </source>
</evidence>
<keyword evidence="10 16" id="KW-0106">Calcium</keyword>
<keyword evidence="8 17" id="KW-0732">Signal</keyword>
<evidence type="ECO:0000256" key="12">
    <source>
        <dbReference type="ARBA" id="ARBA00023098"/>
    </source>
</evidence>
<dbReference type="GO" id="GO:0016042">
    <property type="term" value="P:lipid catabolic process"/>
    <property type="evidence" value="ECO:0007669"/>
    <property type="project" value="UniProtKB-KW"/>
</dbReference>
<keyword evidence="9 17" id="KW-0378">Hydrolase</keyword>